<keyword evidence="2" id="KW-0963">Cytoplasm</keyword>
<dbReference type="InterPro" id="IPR000816">
    <property type="entry name" value="Peptidase_C15"/>
</dbReference>
<evidence type="ECO:0000256" key="5">
    <source>
        <dbReference type="ARBA" id="ARBA00022807"/>
    </source>
</evidence>
<comment type="similarity">
    <text evidence="1">Belongs to the peptidase C15 family.</text>
</comment>
<dbReference type="InterPro" id="IPR036440">
    <property type="entry name" value="Peptidase_C15-like_sf"/>
</dbReference>
<protein>
    <recommendedName>
        <fullName evidence="6">Pyroglutamyl-peptidase I</fullName>
        <ecNumber evidence="6">3.4.19.3</ecNumber>
    </recommendedName>
</protein>
<evidence type="ECO:0000313" key="8">
    <source>
        <dbReference type="Proteomes" id="UP001205890"/>
    </source>
</evidence>
<keyword evidence="3" id="KW-0645">Protease</keyword>
<sequence length="218" mass="23017">MEGPDAPLVLVTGFGPYPKVRVNPTATLARAVAGSPRLRRLGLSARAHVFETSYAAAGAQAPGVIAAAAPVACLHLGLAPRERMLRVETRGENRTRALSPDVRGNRPALRALRPGSPAALRSAAPLGAILAALRRAGLKARLSNDAGAYLCNAMYFWSLDEARASGARRPVVFVHLPRPAPAPGTLPRRRRKTVRPTDAELTAALVDIAIALARAGRR</sequence>
<evidence type="ECO:0000256" key="6">
    <source>
        <dbReference type="PROSITE-ProRule" id="PRU10077"/>
    </source>
</evidence>
<dbReference type="Gene3D" id="3.40.630.20">
    <property type="entry name" value="Peptidase C15, pyroglutamyl peptidase I-like"/>
    <property type="match status" value="1"/>
</dbReference>
<evidence type="ECO:0000256" key="4">
    <source>
        <dbReference type="ARBA" id="ARBA00022801"/>
    </source>
</evidence>
<evidence type="ECO:0000256" key="2">
    <source>
        <dbReference type="ARBA" id="ARBA00022490"/>
    </source>
</evidence>
<keyword evidence="8" id="KW-1185">Reference proteome</keyword>
<keyword evidence="5" id="KW-0788">Thiol protease</keyword>
<organism evidence="7 8">
    <name type="scientific">Alsobacter ponti</name>
    <dbReference type="NCBI Taxonomy" id="2962936"/>
    <lineage>
        <taxon>Bacteria</taxon>
        <taxon>Pseudomonadati</taxon>
        <taxon>Pseudomonadota</taxon>
        <taxon>Alphaproteobacteria</taxon>
        <taxon>Hyphomicrobiales</taxon>
        <taxon>Alsobacteraceae</taxon>
        <taxon>Alsobacter</taxon>
    </lineage>
</organism>
<comment type="catalytic activity">
    <reaction evidence="6">
        <text>Release of an N-terminal pyroglutamyl group from a polypeptide, the second amino acid generally not being Pro.</text>
        <dbReference type="EC" id="3.4.19.3"/>
    </reaction>
</comment>
<dbReference type="EMBL" id="JANCLU010000003">
    <property type="protein sequence ID" value="MCP8937833.1"/>
    <property type="molecule type" value="Genomic_DNA"/>
</dbReference>
<evidence type="ECO:0000313" key="7">
    <source>
        <dbReference type="EMBL" id="MCP8937833.1"/>
    </source>
</evidence>
<proteinExistence type="inferred from homology"/>
<reference evidence="7 8" key="1">
    <citation type="submission" date="2022-07" db="EMBL/GenBank/DDBJ databases">
        <authorList>
            <person name="Li W.-J."/>
            <person name="Deng Q.-Q."/>
        </authorList>
    </citation>
    <scope>NUCLEOTIDE SEQUENCE [LARGE SCALE GENOMIC DNA]</scope>
    <source>
        <strain evidence="7 8">SYSU M60028</strain>
    </source>
</reference>
<dbReference type="PANTHER" id="PTHR23402:SF1">
    <property type="entry name" value="PYROGLUTAMYL-PEPTIDASE I"/>
    <property type="match status" value="1"/>
</dbReference>
<dbReference type="RefSeq" id="WP_254739178.1">
    <property type="nucleotide sequence ID" value="NZ_JANCLU010000003.1"/>
</dbReference>
<gene>
    <name evidence="7" type="ORF">NK718_04845</name>
</gene>
<dbReference type="SUPFAM" id="SSF53182">
    <property type="entry name" value="Pyrrolidone carboxyl peptidase (pyroglutamate aminopeptidase)"/>
    <property type="match status" value="1"/>
</dbReference>
<dbReference type="InterPro" id="IPR033694">
    <property type="entry name" value="PGPEP1_Cys_AS"/>
</dbReference>
<dbReference type="EC" id="3.4.19.3" evidence="6"/>
<keyword evidence="4" id="KW-0378">Hydrolase</keyword>
<evidence type="ECO:0000256" key="1">
    <source>
        <dbReference type="ARBA" id="ARBA00006641"/>
    </source>
</evidence>
<dbReference type="PRINTS" id="PR00706">
    <property type="entry name" value="PYROGLUPTASE"/>
</dbReference>
<dbReference type="PANTHER" id="PTHR23402">
    <property type="entry name" value="PROTEASE FAMILY C15 PYROGLUTAMYL-PEPTIDASE I-RELATED"/>
    <property type="match status" value="1"/>
</dbReference>
<dbReference type="InterPro" id="IPR016125">
    <property type="entry name" value="Peptidase_C15-like"/>
</dbReference>
<dbReference type="Proteomes" id="UP001205890">
    <property type="component" value="Unassembled WGS sequence"/>
</dbReference>
<evidence type="ECO:0000256" key="3">
    <source>
        <dbReference type="ARBA" id="ARBA00022670"/>
    </source>
</evidence>
<comment type="caution">
    <text evidence="7">The sequence shown here is derived from an EMBL/GenBank/DDBJ whole genome shotgun (WGS) entry which is preliminary data.</text>
</comment>
<dbReference type="Pfam" id="PF01470">
    <property type="entry name" value="Peptidase_C15"/>
    <property type="match status" value="1"/>
</dbReference>
<accession>A0ABT1LC52</accession>
<name>A0ABT1LC52_9HYPH</name>
<dbReference type="PROSITE" id="PS01334">
    <property type="entry name" value="PYRASE_CYS"/>
    <property type="match status" value="1"/>
</dbReference>
<feature type="active site" evidence="6">
    <location>
        <position position="151"/>
    </location>
</feature>